<feature type="region of interest" description="Disordered" evidence="1">
    <location>
        <begin position="1"/>
        <end position="31"/>
    </location>
</feature>
<keyword evidence="3" id="KW-1185">Reference proteome</keyword>
<proteinExistence type="predicted"/>
<reference evidence="3" key="1">
    <citation type="journal article" date="2019" name="Int. J. Syst. Evol. Microbiol.">
        <title>The Global Catalogue of Microorganisms (GCM) 10K type strain sequencing project: providing services to taxonomists for standard genome sequencing and annotation.</title>
        <authorList>
            <consortium name="The Broad Institute Genomics Platform"/>
            <consortium name="The Broad Institute Genome Sequencing Center for Infectious Disease"/>
            <person name="Wu L."/>
            <person name="Ma J."/>
        </authorList>
    </citation>
    <scope>NUCLEOTIDE SEQUENCE [LARGE SCALE GENOMIC DNA]</scope>
    <source>
        <strain evidence="3">CGMCC 1.7030</strain>
    </source>
</reference>
<protein>
    <submittedName>
        <fullName evidence="2">Molecular chaperone DnaK</fullName>
    </submittedName>
</protein>
<organism evidence="2 3">
    <name type="scientific">Algoriphagus aquatilis</name>
    <dbReference type="NCBI Taxonomy" id="490186"/>
    <lineage>
        <taxon>Bacteria</taxon>
        <taxon>Pseudomonadati</taxon>
        <taxon>Bacteroidota</taxon>
        <taxon>Cytophagia</taxon>
        <taxon>Cytophagales</taxon>
        <taxon>Cyclobacteriaceae</taxon>
        <taxon>Algoriphagus</taxon>
    </lineage>
</organism>
<accession>A0ABW0C1E5</accession>
<evidence type="ECO:0000313" key="2">
    <source>
        <dbReference type="EMBL" id="MFC5193430.1"/>
    </source>
</evidence>
<comment type="caution">
    <text evidence="2">The sequence shown here is derived from an EMBL/GenBank/DDBJ whole genome shotgun (WGS) entry which is preliminary data.</text>
</comment>
<dbReference type="EMBL" id="JBHSKS010000019">
    <property type="protein sequence ID" value="MFC5193430.1"/>
    <property type="molecule type" value="Genomic_DNA"/>
</dbReference>
<dbReference type="Proteomes" id="UP001596163">
    <property type="component" value="Unassembled WGS sequence"/>
</dbReference>
<name>A0ABW0C1E5_9BACT</name>
<evidence type="ECO:0000313" key="3">
    <source>
        <dbReference type="Proteomes" id="UP001596163"/>
    </source>
</evidence>
<sequence>MKISKADFEQMKGKYDQEVKKGKPAKDKKGDVTNQTDWIFFDRSTLEEILADSNATGIKFYFTEYTEATAKAFYPENPDQYVGRINLVMTASGDGQGDILDASGDPSYFNKGQMCPPHCQ</sequence>
<gene>
    <name evidence="2" type="ORF">ACFPIK_16780</name>
</gene>
<evidence type="ECO:0000256" key="1">
    <source>
        <dbReference type="SAM" id="MobiDB-lite"/>
    </source>
</evidence>
<dbReference type="RefSeq" id="WP_377917370.1">
    <property type="nucleotide sequence ID" value="NZ_JBHSKS010000019.1"/>
</dbReference>